<gene>
    <name evidence="1" type="ORF">EVOR1521_LOCUS5628</name>
</gene>
<reference evidence="1" key="1">
    <citation type="submission" date="2023-08" db="EMBL/GenBank/DDBJ databases">
        <authorList>
            <person name="Chen Y."/>
            <person name="Shah S."/>
            <person name="Dougan E. K."/>
            <person name="Thang M."/>
            <person name="Chan C."/>
        </authorList>
    </citation>
    <scope>NUCLEOTIDE SEQUENCE</scope>
</reference>
<proteinExistence type="predicted"/>
<protein>
    <submittedName>
        <fullName evidence="1">Uncharacterized protein</fullName>
    </submittedName>
</protein>
<dbReference type="EMBL" id="CAUJNA010000408">
    <property type="protein sequence ID" value="CAJ1376604.1"/>
    <property type="molecule type" value="Genomic_DNA"/>
</dbReference>
<dbReference type="AlphaFoldDB" id="A0AA36ML68"/>
<comment type="caution">
    <text evidence="1">The sequence shown here is derived from an EMBL/GenBank/DDBJ whole genome shotgun (WGS) entry which is preliminary data.</text>
</comment>
<evidence type="ECO:0000313" key="1">
    <source>
        <dbReference type="EMBL" id="CAJ1376604.1"/>
    </source>
</evidence>
<accession>A0AA36ML68</accession>
<dbReference type="Proteomes" id="UP001178507">
    <property type="component" value="Unassembled WGS sequence"/>
</dbReference>
<sequence>MEVENMDMQEMVDVTGPLLEQKELEAEALRLQIQMRDRVIEESQFLAIGKN</sequence>
<organism evidence="1 2">
    <name type="scientific">Effrenium voratum</name>
    <dbReference type="NCBI Taxonomy" id="2562239"/>
    <lineage>
        <taxon>Eukaryota</taxon>
        <taxon>Sar</taxon>
        <taxon>Alveolata</taxon>
        <taxon>Dinophyceae</taxon>
        <taxon>Suessiales</taxon>
        <taxon>Symbiodiniaceae</taxon>
        <taxon>Effrenium</taxon>
    </lineage>
</organism>
<keyword evidence="2" id="KW-1185">Reference proteome</keyword>
<evidence type="ECO:0000313" key="2">
    <source>
        <dbReference type="Proteomes" id="UP001178507"/>
    </source>
</evidence>
<name>A0AA36ML68_9DINO</name>